<sequence>MKKLLFTLVLMGSMLVSVGSAFASGNGACDRDLLKLHLRDGSCQTALVDQSGSGSGDCDQLRLQDGSCQTA</sequence>
<dbReference type="KEGG" id="dor:Desor_2330"/>
<evidence type="ECO:0000313" key="3">
    <source>
        <dbReference type="Proteomes" id="UP000006346"/>
    </source>
</evidence>
<reference evidence="2 3" key="2">
    <citation type="journal article" date="2012" name="J. Bacteriol.">
        <title>Complete genome sequences of Desulfosporosinus orientis DSM765T, Desulfosporosinus youngiae DSM17734T, Desulfosporosinus meridiei DSM13257T, and Desulfosporosinus acidiphilus DSM22704T.</title>
        <authorList>
            <person name="Pester M."/>
            <person name="Brambilla E."/>
            <person name="Alazard D."/>
            <person name="Rattei T."/>
            <person name="Weinmaier T."/>
            <person name="Han J."/>
            <person name="Lucas S."/>
            <person name="Lapidus A."/>
            <person name="Cheng J.F."/>
            <person name="Goodwin L."/>
            <person name="Pitluck S."/>
            <person name="Peters L."/>
            <person name="Ovchinnikova G."/>
            <person name="Teshima H."/>
            <person name="Detter J.C."/>
            <person name="Han C.S."/>
            <person name="Tapia R."/>
            <person name="Land M.L."/>
            <person name="Hauser L."/>
            <person name="Kyrpides N.C."/>
            <person name="Ivanova N.N."/>
            <person name="Pagani I."/>
            <person name="Huntmann M."/>
            <person name="Wei C.L."/>
            <person name="Davenport K.W."/>
            <person name="Daligault H."/>
            <person name="Chain P.S."/>
            <person name="Chen A."/>
            <person name="Mavromatis K."/>
            <person name="Markowitz V."/>
            <person name="Szeto E."/>
            <person name="Mikhailova N."/>
            <person name="Pati A."/>
            <person name="Wagner M."/>
            <person name="Woyke T."/>
            <person name="Ollivier B."/>
            <person name="Klenk H.P."/>
            <person name="Spring S."/>
            <person name="Loy A."/>
        </authorList>
    </citation>
    <scope>NUCLEOTIDE SEQUENCE [LARGE SCALE GENOMIC DNA]</scope>
    <source>
        <strain evidence="3">ATCC 19365 / DSM 765 / NCIMB 8382 / VKM B-1628</strain>
    </source>
</reference>
<dbReference type="STRING" id="768706.Desor_2330"/>
<feature type="signal peptide" evidence="1">
    <location>
        <begin position="1"/>
        <end position="23"/>
    </location>
</feature>
<keyword evidence="1" id="KW-0732">Signal</keyword>
<gene>
    <name evidence="2" type="ordered locus">Desor_2330</name>
</gene>
<dbReference type="OrthoDB" id="9961522at2"/>
<evidence type="ECO:0000256" key="1">
    <source>
        <dbReference type="SAM" id="SignalP"/>
    </source>
</evidence>
<dbReference type="RefSeq" id="WP_014184730.1">
    <property type="nucleotide sequence ID" value="NC_016584.1"/>
</dbReference>
<name>G7WDF2_DESOD</name>
<dbReference type="HOGENOM" id="CLU_2733480_0_0_9"/>
<accession>G7WDF2</accession>
<dbReference type="EMBL" id="CP003108">
    <property type="protein sequence ID" value="AET67921.1"/>
    <property type="molecule type" value="Genomic_DNA"/>
</dbReference>
<evidence type="ECO:0000313" key="2">
    <source>
        <dbReference type="EMBL" id="AET67921.1"/>
    </source>
</evidence>
<reference evidence="3" key="1">
    <citation type="submission" date="2011-11" db="EMBL/GenBank/DDBJ databases">
        <title>Complete sequence of Desulfosporosinus orientis DSM 765.</title>
        <authorList>
            <person name="Lucas S."/>
            <person name="Han J."/>
            <person name="Lapidus A."/>
            <person name="Cheng J.-F."/>
            <person name="Goodwin L."/>
            <person name="Pitluck S."/>
            <person name="Peters L."/>
            <person name="Ovchinnikova G."/>
            <person name="Teshima H."/>
            <person name="Detter J.C."/>
            <person name="Han C."/>
            <person name="Tapia R."/>
            <person name="Land M."/>
            <person name="Hauser L."/>
            <person name="Kyrpides N."/>
            <person name="Ivanova N."/>
            <person name="Pagani I."/>
            <person name="Pester M."/>
            <person name="Spring S."/>
            <person name="Ollivier B."/>
            <person name="Rattei T."/>
            <person name="Klenk H.-P."/>
            <person name="Wagner M."/>
            <person name="Loy A."/>
            <person name="Woyke T."/>
        </authorList>
    </citation>
    <scope>NUCLEOTIDE SEQUENCE [LARGE SCALE GENOMIC DNA]</scope>
    <source>
        <strain evidence="3">ATCC 19365 / DSM 765 / NCIMB 8382 / VKM B-1628</strain>
    </source>
</reference>
<dbReference type="AlphaFoldDB" id="G7WDF2"/>
<organism evidence="2 3">
    <name type="scientific">Desulfosporosinus orientis (strain ATCC 19365 / DSM 765 / NCIMB 8382 / VKM B-1628 / Singapore I)</name>
    <name type="common">Desulfotomaculum orientis</name>
    <dbReference type="NCBI Taxonomy" id="768706"/>
    <lineage>
        <taxon>Bacteria</taxon>
        <taxon>Bacillati</taxon>
        <taxon>Bacillota</taxon>
        <taxon>Clostridia</taxon>
        <taxon>Eubacteriales</taxon>
        <taxon>Desulfitobacteriaceae</taxon>
        <taxon>Desulfosporosinus</taxon>
    </lineage>
</organism>
<dbReference type="PATRIC" id="fig|768706.3.peg.2339"/>
<feature type="chain" id="PRO_5003505132" evidence="1">
    <location>
        <begin position="24"/>
        <end position="71"/>
    </location>
</feature>
<proteinExistence type="predicted"/>
<dbReference type="Proteomes" id="UP000006346">
    <property type="component" value="Chromosome"/>
</dbReference>
<keyword evidence="3" id="KW-1185">Reference proteome</keyword>
<protein>
    <submittedName>
        <fullName evidence="2">Uncharacterized protein</fullName>
    </submittedName>
</protein>